<evidence type="ECO:0000313" key="1">
    <source>
        <dbReference type="EMBL" id="GAX61057.1"/>
    </source>
</evidence>
<name>A0A286TYU8_9BACT</name>
<protein>
    <submittedName>
        <fullName evidence="1">Phosphate transport regulator</fullName>
    </submittedName>
</protein>
<dbReference type="RefSeq" id="WP_096894451.1">
    <property type="nucleotide sequence ID" value="NZ_BAOS01000017.1"/>
</dbReference>
<comment type="caution">
    <text evidence="1">The sequence shown here is derived from an EMBL/GenBank/DDBJ whole genome shotgun (WGS) entry which is preliminary data.</text>
</comment>
<evidence type="ECO:0000313" key="2">
    <source>
        <dbReference type="Proteomes" id="UP000218542"/>
    </source>
</evidence>
<gene>
    <name evidence="1" type="ORF">SCALIN_C17_0090</name>
</gene>
<dbReference type="AlphaFoldDB" id="A0A286TYU8"/>
<organism evidence="1 2">
    <name type="scientific">Candidatus Scalindua japonica</name>
    <dbReference type="NCBI Taxonomy" id="1284222"/>
    <lineage>
        <taxon>Bacteria</taxon>
        <taxon>Pseudomonadati</taxon>
        <taxon>Planctomycetota</taxon>
        <taxon>Candidatus Brocadiia</taxon>
        <taxon>Candidatus Brocadiales</taxon>
        <taxon>Candidatus Scalinduaceae</taxon>
        <taxon>Candidatus Scalindua</taxon>
    </lineage>
</organism>
<sequence>MISAVVTNNNSIPILSDTNEKSSSSSKTEALKVDLQKSKNFTINTSEGDVVTISSLEEFHTGYYSYQDITSGNGNISLQENRQLEISAEKMLTLSVEGDLSSQEIKDIKKSLKLVSNVLSGYQSGDIKKVLKNVSKIGNLDTIADLDAAMQQVSSVSYEQHSITRTAYPTSGIIEQDTHVTATHDSPTFVNQDNIIPKNEHFGHEVEDTEDNSPDIKGGVNTVSDKMVEVLKNSDVKPDKLVKSVQNSFSKFLKSFSAGNFNKVPVMEISKMIENDFYKKKSDEKENRFIRDKYLDNNIKNEEASVLNNTV</sequence>
<reference evidence="1 2" key="1">
    <citation type="journal article" date="2017" name="Environ. Microbiol. Rep.">
        <title>Genetic diversity of marine anaerobic ammonium-oxidizing bacteria as revealed by genomic and proteomic analyses of 'Candidatus Scalindua japonica'.</title>
        <authorList>
            <person name="Oshiki M."/>
            <person name="Mizuto K."/>
            <person name="Kimura Z."/>
            <person name="Kindaichi T."/>
            <person name="Satoh H."/>
            <person name="Okabe S."/>
        </authorList>
    </citation>
    <scope>NUCLEOTIDE SEQUENCE [LARGE SCALE GENOMIC DNA]</scope>
    <source>
        <strain evidence="2">husup-a2</strain>
    </source>
</reference>
<keyword evidence="2" id="KW-1185">Reference proteome</keyword>
<proteinExistence type="predicted"/>
<dbReference type="EMBL" id="BAOS01000017">
    <property type="protein sequence ID" value="GAX61057.1"/>
    <property type="molecule type" value="Genomic_DNA"/>
</dbReference>
<accession>A0A286TYU8</accession>
<dbReference type="Proteomes" id="UP000218542">
    <property type="component" value="Unassembled WGS sequence"/>
</dbReference>